<feature type="transmembrane region" description="Helical" evidence="1">
    <location>
        <begin position="7"/>
        <end position="27"/>
    </location>
</feature>
<protein>
    <submittedName>
        <fullName evidence="2">Uncharacterized protein</fullName>
    </submittedName>
</protein>
<accession>A0ABY5S7C7</accession>
<keyword evidence="3" id="KW-1185">Reference proteome</keyword>
<evidence type="ECO:0000256" key="1">
    <source>
        <dbReference type="SAM" id="Phobius"/>
    </source>
</evidence>
<keyword evidence="1" id="KW-0472">Membrane</keyword>
<organism evidence="2 3">
    <name type="scientific">Paenibacillus spongiae</name>
    <dbReference type="NCBI Taxonomy" id="2909671"/>
    <lineage>
        <taxon>Bacteria</taxon>
        <taxon>Bacillati</taxon>
        <taxon>Bacillota</taxon>
        <taxon>Bacilli</taxon>
        <taxon>Bacillales</taxon>
        <taxon>Paenibacillaceae</taxon>
        <taxon>Paenibacillus</taxon>
    </lineage>
</organism>
<dbReference type="RefSeq" id="WP_258385497.1">
    <property type="nucleotide sequence ID" value="NZ_CP091430.1"/>
</dbReference>
<dbReference type="EMBL" id="CP091430">
    <property type="protein sequence ID" value="UVI29408.1"/>
    <property type="molecule type" value="Genomic_DNA"/>
</dbReference>
<gene>
    <name evidence="2" type="ORF">L1F29_28975</name>
</gene>
<proteinExistence type="predicted"/>
<evidence type="ECO:0000313" key="2">
    <source>
        <dbReference type="EMBL" id="UVI29408.1"/>
    </source>
</evidence>
<reference evidence="2" key="1">
    <citation type="submission" date="2022-01" db="EMBL/GenBank/DDBJ databases">
        <title>Paenibacillus spongiae sp. nov., isolated from marine sponge.</title>
        <authorList>
            <person name="Li Z."/>
            <person name="Zhang M."/>
        </authorList>
    </citation>
    <scope>NUCLEOTIDE SEQUENCE</scope>
    <source>
        <strain evidence="2">PHS-Z3</strain>
    </source>
</reference>
<sequence>MNDLKPVFLRFQTTGLLGIGVSFYFAYRSVQCFFIRITGLARELRRMEERFLFFDVK</sequence>
<keyword evidence="1" id="KW-0812">Transmembrane</keyword>
<dbReference type="Proteomes" id="UP001057877">
    <property type="component" value="Chromosome"/>
</dbReference>
<name>A0ABY5S7C7_9BACL</name>
<keyword evidence="1" id="KW-1133">Transmembrane helix</keyword>
<evidence type="ECO:0000313" key="3">
    <source>
        <dbReference type="Proteomes" id="UP001057877"/>
    </source>
</evidence>